<name>A0A852VMQ3_9BACT</name>
<dbReference type="InterPro" id="IPR030489">
    <property type="entry name" value="TR_Rrf2-type_CS"/>
</dbReference>
<dbReference type="GO" id="GO:0003700">
    <property type="term" value="F:DNA-binding transcription factor activity"/>
    <property type="evidence" value="ECO:0007669"/>
    <property type="project" value="TreeGrafter"/>
</dbReference>
<dbReference type="GO" id="GO:0005829">
    <property type="term" value="C:cytosol"/>
    <property type="evidence" value="ECO:0007669"/>
    <property type="project" value="TreeGrafter"/>
</dbReference>
<reference evidence="1 2" key="1">
    <citation type="submission" date="2020-07" db="EMBL/GenBank/DDBJ databases">
        <title>Genomic Encyclopedia of Type Strains, Phase IV (KMG-V): Genome sequencing to study the core and pangenomes of soil and plant-associated prokaryotes.</title>
        <authorList>
            <person name="Whitman W."/>
        </authorList>
    </citation>
    <scope>NUCLEOTIDE SEQUENCE [LARGE SCALE GENOMIC DNA]</scope>
    <source>
        <strain evidence="1 2">M8UP22</strain>
    </source>
</reference>
<dbReference type="InterPro" id="IPR036388">
    <property type="entry name" value="WH-like_DNA-bd_sf"/>
</dbReference>
<dbReference type="AlphaFoldDB" id="A0A852VMQ3"/>
<evidence type="ECO:0000313" key="2">
    <source>
        <dbReference type="Proteomes" id="UP000564385"/>
    </source>
</evidence>
<organism evidence="1 2">
    <name type="scientific">Tunturiibacter lichenicola</name>
    <dbReference type="NCBI Taxonomy" id="2051959"/>
    <lineage>
        <taxon>Bacteria</taxon>
        <taxon>Pseudomonadati</taxon>
        <taxon>Acidobacteriota</taxon>
        <taxon>Terriglobia</taxon>
        <taxon>Terriglobales</taxon>
        <taxon>Acidobacteriaceae</taxon>
        <taxon>Tunturiibacter</taxon>
    </lineage>
</organism>
<dbReference type="SUPFAM" id="SSF46785">
    <property type="entry name" value="Winged helix' DNA-binding domain"/>
    <property type="match status" value="1"/>
</dbReference>
<accession>A0A852VMQ3</accession>
<dbReference type="PROSITE" id="PS51197">
    <property type="entry name" value="HTH_RRF2_2"/>
    <property type="match status" value="1"/>
</dbReference>
<dbReference type="PROSITE" id="PS01332">
    <property type="entry name" value="HTH_RRF2_1"/>
    <property type="match status" value="1"/>
</dbReference>
<dbReference type="Proteomes" id="UP000564385">
    <property type="component" value="Unassembled WGS sequence"/>
</dbReference>
<comment type="caution">
    <text evidence="1">The sequence shown here is derived from an EMBL/GenBank/DDBJ whole genome shotgun (WGS) entry which is preliminary data.</text>
</comment>
<protein>
    <submittedName>
        <fullName evidence="1">Rrf2 family protein</fullName>
    </submittedName>
</protein>
<evidence type="ECO:0000313" key="1">
    <source>
        <dbReference type="EMBL" id="NYF91355.1"/>
    </source>
</evidence>
<dbReference type="Pfam" id="PF02082">
    <property type="entry name" value="Rrf2"/>
    <property type="match status" value="1"/>
</dbReference>
<dbReference type="PANTHER" id="PTHR33221">
    <property type="entry name" value="WINGED HELIX-TURN-HELIX TRANSCRIPTIONAL REGULATOR, RRF2 FAMILY"/>
    <property type="match status" value="1"/>
</dbReference>
<dbReference type="InterPro" id="IPR036390">
    <property type="entry name" value="WH_DNA-bd_sf"/>
</dbReference>
<dbReference type="PANTHER" id="PTHR33221:SF15">
    <property type="entry name" value="HTH-TYPE TRANSCRIPTIONAL REGULATOR YWGB-RELATED"/>
    <property type="match status" value="1"/>
</dbReference>
<dbReference type="InterPro" id="IPR000944">
    <property type="entry name" value="Tscrpt_reg_Rrf2"/>
</dbReference>
<gene>
    <name evidence="1" type="ORF">HDF08_003457</name>
</gene>
<dbReference type="NCBIfam" id="TIGR00738">
    <property type="entry name" value="rrf2_super"/>
    <property type="match status" value="1"/>
</dbReference>
<proteinExistence type="predicted"/>
<dbReference type="Gene3D" id="1.10.10.10">
    <property type="entry name" value="Winged helix-like DNA-binding domain superfamily/Winged helix DNA-binding domain"/>
    <property type="match status" value="1"/>
</dbReference>
<sequence>MRPISREREREVYMLRLTKKADYGLMALKYLAEQTDGSAHSAKDIAEAYHIPPQLLAKILQTLAKAGLLVSHAGTNGGYALSRSATEMTAFEVIRAIDGPLFITSCITIHGTCDLAGHCTIKEPLRKVNDSIKDLLNGIRIADLIEAGDTEQAGPGAPVGGGLVSIAV</sequence>
<dbReference type="EMBL" id="JACCCU010000002">
    <property type="protein sequence ID" value="NYF91355.1"/>
    <property type="molecule type" value="Genomic_DNA"/>
</dbReference>